<keyword evidence="2" id="KW-1185">Reference proteome</keyword>
<reference evidence="2" key="1">
    <citation type="submission" date="2016-11" db="EMBL/GenBank/DDBJ databases">
        <authorList>
            <person name="Varghese N."/>
            <person name="Submissions S."/>
        </authorList>
    </citation>
    <scope>NUCLEOTIDE SEQUENCE [LARGE SCALE GENOMIC DNA]</scope>
    <source>
        <strain evidence="2">DSM 18802</strain>
    </source>
</reference>
<organism evidence="1 2">
    <name type="scientific">Caldanaerovirga acetigignens</name>
    <dbReference type="NCBI Taxonomy" id="447595"/>
    <lineage>
        <taxon>Bacteria</taxon>
        <taxon>Bacillati</taxon>
        <taxon>Bacillota</taxon>
        <taxon>Clostridia</taxon>
        <taxon>Thermosediminibacterales</taxon>
        <taxon>Thermosediminibacteraceae</taxon>
        <taxon>Caldanaerovirga</taxon>
    </lineage>
</organism>
<name>A0A1M7FMF0_9FIRM</name>
<dbReference type="STRING" id="447595.SAMN05660826_00064"/>
<sequence length="44" mass="4951">MIHKYRPLQLKILRLKTKKGEESVNGKCSEKKGRIERKAGAAVG</sequence>
<accession>A0A1M7FMF0</accession>
<proteinExistence type="predicted"/>
<dbReference type="AlphaFoldDB" id="A0A1M7FMF0"/>
<protein>
    <submittedName>
        <fullName evidence="1">Uncharacterized protein</fullName>
    </submittedName>
</protein>
<evidence type="ECO:0000313" key="2">
    <source>
        <dbReference type="Proteomes" id="UP000184375"/>
    </source>
</evidence>
<dbReference type="Proteomes" id="UP000184375">
    <property type="component" value="Unassembled WGS sequence"/>
</dbReference>
<dbReference type="EMBL" id="FRCR01000001">
    <property type="protein sequence ID" value="SHM04807.1"/>
    <property type="molecule type" value="Genomic_DNA"/>
</dbReference>
<gene>
    <name evidence="1" type="ORF">SAMN05660826_00064</name>
</gene>
<evidence type="ECO:0000313" key="1">
    <source>
        <dbReference type="EMBL" id="SHM04807.1"/>
    </source>
</evidence>